<dbReference type="OrthoDB" id="10248581at2759"/>
<dbReference type="GO" id="GO:0006366">
    <property type="term" value="P:transcription by RNA polymerase II"/>
    <property type="evidence" value="ECO:0007669"/>
    <property type="project" value="InterPro"/>
</dbReference>
<reference evidence="7 8" key="1">
    <citation type="submission" date="2018-07" db="EMBL/GenBank/DDBJ databases">
        <title>The complete nuclear genome of the prasinophyte Chloropicon primus (CCMP1205).</title>
        <authorList>
            <person name="Pombert J.-F."/>
            <person name="Otis C."/>
            <person name="Turmel M."/>
            <person name="Lemieux C."/>
        </authorList>
    </citation>
    <scope>NUCLEOTIDE SEQUENCE [LARGE SCALE GENOMIC DNA]</scope>
    <source>
        <strain evidence="7 8">CCMP1205</strain>
    </source>
</reference>
<sequence>MNAQERYDKFVLPDDVDKVTVVKDTKIENAVAITVEREDHTIGNLVRHELHRDTEHVKFAGYKVEHPLEHKVKFQVKGSKDRDPIECFKDALQRLDKEMDSIEHAITSKMA</sequence>
<evidence type="ECO:0000313" key="7">
    <source>
        <dbReference type="EMBL" id="QDZ24020.1"/>
    </source>
</evidence>
<accession>A0A5B8MX30</accession>
<dbReference type="Proteomes" id="UP000316726">
    <property type="component" value="Chromosome 12"/>
</dbReference>
<dbReference type="InterPro" id="IPR036603">
    <property type="entry name" value="RBP11-like"/>
</dbReference>
<dbReference type="PANTHER" id="PTHR13946:SF16">
    <property type="entry name" value="DNA-DIRECTED RNA POLYMERASE II SUBUNIT RPB11"/>
    <property type="match status" value="1"/>
</dbReference>
<dbReference type="InterPro" id="IPR022905">
    <property type="entry name" value="Rpo11-like"/>
</dbReference>
<comment type="similarity">
    <text evidence="5">Belongs to the archaeal Rpo11/eukaryotic RPB11/RPC19 RNA polymerase subunit family.</text>
</comment>
<proteinExistence type="inferred from homology"/>
<evidence type="ECO:0000256" key="5">
    <source>
        <dbReference type="ARBA" id="ARBA00025751"/>
    </source>
</evidence>
<gene>
    <name evidence="7" type="ORF">A3770_12p65380</name>
</gene>
<keyword evidence="4" id="KW-0539">Nucleus</keyword>
<dbReference type="GO" id="GO:0046983">
    <property type="term" value="F:protein dimerization activity"/>
    <property type="evidence" value="ECO:0007669"/>
    <property type="project" value="InterPro"/>
</dbReference>
<dbReference type="PANTHER" id="PTHR13946">
    <property type="entry name" value="DNA-DIRECTED RNA POLYMERASE I,II,III"/>
    <property type="match status" value="1"/>
</dbReference>
<evidence type="ECO:0000313" key="8">
    <source>
        <dbReference type="Proteomes" id="UP000316726"/>
    </source>
</evidence>
<dbReference type="GO" id="GO:0005665">
    <property type="term" value="C:RNA polymerase II, core complex"/>
    <property type="evidence" value="ECO:0007669"/>
    <property type="project" value="InterPro"/>
</dbReference>
<dbReference type="Pfam" id="PF13656">
    <property type="entry name" value="RNA_pol_L_2"/>
    <property type="match status" value="1"/>
</dbReference>
<dbReference type="HAMAP" id="MF_00261">
    <property type="entry name" value="RNApol_arch_Rpo11"/>
    <property type="match status" value="1"/>
</dbReference>
<protein>
    <submittedName>
        <fullName evidence="7">DNA-directed RNA polymerase</fullName>
    </submittedName>
</protein>
<dbReference type="GO" id="GO:0003899">
    <property type="term" value="F:DNA-directed RNA polymerase activity"/>
    <property type="evidence" value="ECO:0007669"/>
    <property type="project" value="InterPro"/>
</dbReference>
<feature type="domain" description="DNA-directed RNA polymerase RBP11-like dimerisation" evidence="6">
    <location>
        <begin position="31"/>
        <end position="104"/>
    </location>
</feature>
<dbReference type="EMBL" id="CP031045">
    <property type="protein sequence ID" value="QDZ24020.1"/>
    <property type="molecule type" value="Genomic_DNA"/>
</dbReference>
<dbReference type="STRING" id="1764295.A0A5B8MX30"/>
<evidence type="ECO:0000259" key="6">
    <source>
        <dbReference type="Pfam" id="PF13656"/>
    </source>
</evidence>
<dbReference type="AlphaFoldDB" id="A0A5B8MX30"/>
<evidence type="ECO:0000256" key="4">
    <source>
        <dbReference type="ARBA" id="ARBA00023242"/>
    </source>
</evidence>
<keyword evidence="2 7" id="KW-0240">DNA-directed RNA polymerase</keyword>
<name>A0A5B8MX30_9CHLO</name>
<dbReference type="Gene3D" id="3.30.1360.10">
    <property type="entry name" value="RNA polymerase, RBP11-like subunit"/>
    <property type="match status" value="1"/>
</dbReference>
<dbReference type="InterPro" id="IPR009025">
    <property type="entry name" value="RBP11-like_dimer"/>
</dbReference>
<comment type="subcellular location">
    <subcellularLocation>
        <location evidence="1">Nucleus</location>
    </subcellularLocation>
</comment>
<evidence type="ECO:0000256" key="3">
    <source>
        <dbReference type="ARBA" id="ARBA00023163"/>
    </source>
</evidence>
<organism evidence="7 8">
    <name type="scientific">Chloropicon primus</name>
    <dbReference type="NCBI Taxonomy" id="1764295"/>
    <lineage>
        <taxon>Eukaryota</taxon>
        <taxon>Viridiplantae</taxon>
        <taxon>Chlorophyta</taxon>
        <taxon>Chloropicophyceae</taxon>
        <taxon>Chloropicales</taxon>
        <taxon>Chloropicaceae</taxon>
        <taxon>Chloropicon</taxon>
    </lineage>
</organism>
<keyword evidence="3" id="KW-0804">Transcription</keyword>
<dbReference type="CDD" id="cd06926">
    <property type="entry name" value="RNAP_II_RPB11"/>
    <property type="match status" value="1"/>
</dbReference>
<evidence type="ECO:0000256" key="1">
    <source>
        <dbReference type="ARBA" id="ARBA00004123"/>
    </source>
</evidence>
<dbReference type="SUPFAM" id="SSF55257">
    <property type="entry name" value="RBP11-like subunits of RNA polymerase"/>
    <property type="match status" value="1"/>
</dbReference>
<dbReference type="InterPro" id="IPR037685">
    <property type="entry name" value="RBP11"/>
</dbReference>
<evidence type="ECO:0000256" key="2">
    <source>
        <dbReference type="ARBA" id="ARBA00022478"/>
    </source>
</evidence>
<keyword evidence="8" id="KW-1185">Reference proteome</keyword>